<dbReference type="Proteomes" id="UP000006813">
    <property type="component" value="Unassembled WGS sequence"/>
</dbReference>
<dbReference type="AlphaFoldDB" id="G5AKD9"/>
<accession>G5AKD9</accession>
<dbReference type="STRING" id="10181.G5AKD9"/>
<dbReference type="CDD" id="cd22432">
    <property type="entry name" value="KH-I_HNRNPK_rpt1"/>
    <property type="match status" value="1"/>
</dbReference>
<keyword evidence="1" id="KW-0687">Ribonucleoprotein</keyword>
<evidence type="ECO:0000313" key="1">
    <source>
        <dbReference type="EMBL" id="EHA97499.1"/>
    </source>
</evidence>
<dbReference type="GO" id="GO:1990904">
    <property type="term" value="C:ribonucleoprotein complex"/>
    <property type="evidence" value="ECO:0007669"/>
    <property type="project" value="UniProtKB-KW"/>
</dbReference>
<organism evidence="1 2">
    <name type="scientific">Heterocephalus glaber</name>
    <name type="common">Naked mole rat</name>
    <dbReference type="NCBI Taxonomy" id="10181"/>
    <lineage>
        <taxon>Eukaryota</taxon>
        <taxon>Metazoa</taxon>
        <taxon>Chordata</taxon>
        <taxon>Craniata</taxon>
        <taxon>Vertebrata</taxon>
        <taxon>Euteleostomi</taxon>
        <taxon>Mammalia</taxon>
        <taxon>Eutheria</taxon>
        <taxon>Euarchontoglires</taxon>
        <taxon>Glires</taxon>
        <taxon>Rodentia</taxon>
        <taxon>Hystricomorpha</taxon>
        <taxon>Bathyergidae</taxon>
        <taxon>Heterocephalus</taxon>
    </lineage>
</organism>
<evidence type="ECO:0000313" key="2">
    <source>
        <dbReference type="Proteomes" id="UP000006813"/>
    </source>
</evidence>
<name>G5AKD9_HETGA</name>
<proteinExistence type="predicted"/>
<protein>
    <submittedName>
        <fullName evidence="1">Heterogeneous nuclear ribonucleoprotein K</fullName>
    </submittedName>
</protein>
<gene>
    <name evidence="1" type="ORF">GW7_16942</name>
</gene>
<sequence>MADIEIYSESSKVQHQLNFSQSKNAGGVIRKGGKNIKALHTDYKASVSLQDSSGPECISADIETTGEILKKVIPTLEEGLQLPSPIATKQLAPAQI</sequence>
<dbReference type="EMBL" id="JH165646">
    <property type="protein sequence ID" value="EHA97499.1"/>
    <property type="molecule type" value="Genomic_DNA"/>
</dbReference>
<reference evidence="1 2" key="1">
    <citation type="journal article" date="2011" name="Nature">
        <title>Genome sequencing reveals insights into physiology and longevity of the naked mole rat.</title>
        <authorList>
            <person name="Kim E.B."/>
            <person name="Fang X."/>
            <person name="Fushan A.A."/>
            <person name="Huang Z."/>
            <person name="Lobanov A.V."/>
            <person name="Han L."/>
            <person name="Marino S.M."/>
            <person name="Sun X."/>
            <person name="Turanov A.A."/>
            <person name="Yang P."/>
            <person name="Yim S.H."/>
            <person name="Zhao X."/>
            <person name="Kasaikina M.V."/>
            <person name="Stoletzki N."/>
            <person name="Peng C."/>
            <person name="Polak P."/>
            <person name="Xiong Z."/>
            <person name="Kiezun A."/>
            <person name="Zhu Y."/>
            <person name="Chen Y."/>
            <person name="Kryukov G.V."/>
            <person name="Zhang Q."/>
            <person name="Peshkin L."/>
            <person name="Yang L."/>
            <person name="Bronson R.T."/>
            <person name="Buffenstein R."/>
            <person name="Wang B."/>
            <person name="Han C."/>
            <person name="Li Q."/>
            <person name="Chen L."/>
            <person name="Zhao W."/>
            <person name="Sunyaev S.R."/>
            <person name="Park T.J."/>
            <person name="Zhang G."/>
            <person name="Wang J."/>
            <person name="Gladyshev V.N."/>
        </authorList>
    </citation>
    <scope>NUCLEOTIDE SEQUENCE [LARGE SCALE GENOMIC DNA]</scope>
</reference>
<dbReference type="InParanoid" id="G5AKD9"/>